<organism evidence="1 2">
    <name type="scientific">Priestia megaterium</name>
    <name type="common">Bacillus megaterium</name>
    <dbReference type="NCBI Taxonomy" id="1404"/>
    <lineage>
        <taxon>Bacteria</taxon>
        <taxon>Bacillati</taxon>
        <taxon>Bacillota</taxon>
        <taxon>Bacilli</taxon>
        <taxon>Bacillales</taxon>
        <taxon>Bacillaceae</taxon>
        <taxon>Priestia</taxon>
    </lineage>
</organism>
<reference evidence="1 2" key="1">
    <citation type="submission" date="2019-10" db="EMBL/GenBank/DDBJ databases">
        <title>Complete genome sequences for adaption low water activity.</title>
        <authorList>
            <person name="Zhao L."/>
            <person name="Zhong J."/>
        </authorList>
    </citation>
    <scope>NUCLEOTIDE SEQUENCE [LARGE SCALE GENOMIC DNA]</scope>
    <source>
        <strain evidence="1 2">FDU301</strain>
        <plasmid evidence="2">pfdu301a</plasmid>
    </source>
</reference>
<sequence>MFDKNFFNRELRCSNCNKLFQAGDKVFVSLVLPSKSMMPVGVLDKVLSKHSEKVFCTICNKKG</sequence>
<geneLocation type="plasmid" evidence="2">
    <name>pfdu301a</name>
</geneLocation>
<gene>
    <name evidence="1" type="ORF">FDZ14_29765</name>
</gene>
<protein>
    <submittedName>
        <fullName evidence="1">Uncharacterized protein</fullName>
    </submittedName>
</protein>
<dbReference type="EMBL" id="CP045273">
    <property type="protein sequence ID" value="QJX80284.1"/>
    <property type="molecule type" value="Genomic_DNA"/>
</dbReference>
<proteinExistence type="predicted"/>
<evidence type="ECO:0000313" key="1">
    <source>
        <dbReference type="EMBL" id="QJX80284.1"/>
    </source>
</evidence>
<evidence type="ECO:0000313" key="2">
    <source>
        <dbReference type="Proteomes" id="UP000501076"/>
    </source>
</evidence>
<accession>A0A6M6E3T8</accession>
<keyword evidence="1" id="KW-0614">Plasmid</keyword>
<dbReference type="Proteomes" id="UP000501076">
    <property type="component" value="Plasmid pFDU301A"/>
</dbReference>
<name>A0A6M6E3T8_PRIMG</name>
<dbReference type="AlphaFoldDB" id="A0A6M6E3T8"/>